<dbReference type="PANTHER" id="PTHR35010:SF2">
    <property type="entry name" value="BLL4672 PROTEIN"/>
    <property type="match status" value="1"/>
</dbReference>
<dbReference type="PANTHER" id="PTHR35010">
    <property type="entry name" value="BLL4672 PROTEIN-RELATED"/>
    <property type="match status" value="1"/>
</dbReference>
<evidence type="ECO:0000313" key="3">
    <source>
        <dbReference type="Proteomes" id="UP000266906"/>
    </source>
</evidence>
<sequence>MPATDADALRLLLATRRGKVRPEDVGLPPRAPGSRGRAAVGLTQEQVDELTHRSPGTCKRFEGGRLNATEEYLYDLGRALRLSEQEWQALWLYLYGHQPPRPLDRRASEAVHSGWGEVLRHLSLPAYVTDQGWNVLAGNESYVQVFPDGIPPANTMEWMLLSPDGRRFLKNWPTHWAPLVLPQLRAAVAAYPMNETLQRLNEMVKRDPVCGPMYQNTTDAYLNPDGDVRQLFHWGLGRVVWVQMSTAEPGGAPGARLMVLNILD</sequence>
<dbReference type="InterPro" id="IPR041413">
    <property type="entry name" value="MLTR_LBD"/>
</dbReference>
<dbReference type="RefSeq" id="WP_123821654.1">
    <property type="nucleotide sequence ID" value="NZ_RKQG01000004.1"/>
</dbReference>
<dbReference type="GO" id="GO:0003677">
    <property type="term" value="F:DNA binding"/>
    <property type="evidence" value="ECO:0007669"/>
    <property type="project" value="InterPro"/>
</dbReference>
<comment type="caution">
    <text evidence="2">The sequence shown here is derived from an EMBL/GenBank/DDBJ whole genome shotgun (WGS) entry which is preliminary data.</text>
</comment>
<dbReference type="Pfam" id="PF17765">
    <property type="entry name" value="MLTR_LBD"/>
    <property type="match status" value="1"/>
</dbReference>
<dbReference type="EMBL" id="RKQG01000004">
    <property type="protein sequence ID" value="RPE27303.1"/>
    <property type="molecule type" value="Genomic_DNA"/>
</dbReference>
<evidence type="ECO:0000313" key="2">
    <source>
        <dbReference type="EMBL" id="RPE27303.1"/>
    </source>
</evidence>
<dbReference type="AlphaFoldDB" id="A0A3N4R189"/>
<organism evidence="2 3">
    <name type="scientific">Kitasatospora cineracea</name>
    <dbReference type="NCBI Taxonomy" id="88074"/>
    <lineage>
        <taxon>Bacteria</taxon>
        <taxon>Bacillati</taxon>
        <taxon>Actinomycetota</taxon>
        <taxon>Actinomycetes</taxon>
        <taxon>Kitasatosporales</taxon>
        <taxon>Streptomycetaceae</taxon>
        <taxon>Kitasatospora</taxon>
    </lineage>
</organism>
<accession>A0A3N4R189</accession>
<dbReference type="CDD" id="cd00093">
    <property type="entry name" value="HTH_XRE"/>
    <property type="match status" value="1"/>
</dbReference>
<name>A0A3N4R189_9ACTN</name>
<reference evidence="2 3" key="1">
    <citation type="submission" date="2018-11" db="EMBL/GenBank/DDBJ databases">
        <title>Sequencing the genomes of 1000 actinobacteria strains.</title>
        <authorList>
            <person name="Klenk H.-P."/>
        </authorList>
    </citation>
    <scope>NUCLEOTIDE SEQUENCE [LARGE SCALE GENOMIC DNA]</scope>
    <source>
        <strain evidence="2 3">DSM 44781</strain>
    </source>
</reference>
<dbReference type="SUPFAM" id="SSF47413">
    <property type="entry name" value="lambda repressor-like DNA-binding domains"/>
    <property type="match status" value="1"/>
</dbReference>
<protein>
    <submittedName>
        <fullName evidence="2">Helix-turn-helix protein</fullName>
    </submittedName>
</protein>
<dbReference type="Gene3D" id="3.30.450.180">
    <property type="match status" value="1"/>
</dbReference>
<proteinExistence type="predicted"/>
<gene>
    <name evidence="2" type="ORF">EDD38_7448</name>
</gene>
<evidence type="ECO:0000259" key="1">
    <source>
        <dbReference type="Pfam" id="PF17765"/>
    </source>
</evidence>
<dbReference type="Proteomes" id="UP000266906">
    <property type="component" value="Unassembled WGS sequence"/>
</dbReference>
<dbReference type="InterPro" id="IPR001387">
    <property type="entry name" value="Cro/C1-type_HTH"/>
</dbReference>
<dbReference type="Pfam" id="PF13560">
    <property type="entry name" value="HTH_31"/>
    <property type="match status" value="1"/>
</dbReference>
<keyword evidence="3" id="KW-1185">Reference proteome</keyword>
<dbReference type="InterPro" id="IPR010982">
    <property type="entry name" value="Lambda_DNA-bd_dom_sf"/>
</dbReference>
<feature type="domain" description="MmyB-like transcription regulator ligand binding" evidence="1">
    <location>
        <begin position="116"/>
        <end position="204"/>
    </location>
</feature>